<keyword evidence="3" id="KW-1185">Reference proteome</keyword>
<protein>
    <submittedName>
        <fullName evidence="2">Acetyltransferase (GNAT) family protein</fullName>
    </submittedName>
</protein>
<dbReference type="OrthoDB" id="3239945at2"/>
<feature type="domain" description="N-acetyltransferase" evidence="1">
    <location>
        <begin position="3"/>
        <end position="193"/>
    </location>
</feature>
<evidence type="ECO:0000313" key="3">
    <source>
        <dbReference type="Proteomes" id="UP000199258"/>
    </source>
</evidence>
<organism evidence="2 3">
    <name type="scientific">Arthrobacter subterraneus</name>
    <dbReference type="NCBI Taxonomy" id="335973"/>
    <lineage>
        <taxon>Bacteria</taxon>
        <taxon>Bacillati</taxon>
        <taxon>Actinomycetota</taxon>
        <taxon>Actinomycetes</taxon>
        <taxon>Micrococcales</taxon>
        <taxon>Micrococcaceae</taxon>
        <taxon>Arthrobacter</taxon>
    </lineage>
</organism>
<dbReference type="Gene3D" id="3.40.630.30">
    <property type="match status" value="1"/>
</dbReference>
<evidence type="ECO:0000313" key="2">
    <source>
        <dbReference type="EMBL" id="SDI88337.1"/>
    </source>
</evidence>
<evidence type="ECO:0000259" key="1">
    <source>
        <dbReference type="PROSITE" id="PS51186"/>
    </source>
</evidence>
<dbReference type="Proteomes" id="UP000199258">
    <property type="component" value="Unassembled WGS sequence"/>
</dbReference>
<name>A0A1G8P7B3_9MICC</name>
<keyword evidence="2" id="KW-0808">Transferase</keyword>
<dbReference type="CDD" id="cd04301">
    <property type="entry name" value="NAT_SF"/>
    <property type="match status" value="1"/>
</dbReference>
<dbReference type="InterPro" id="IPR016181">
    <property type="entry name" value="Acyl_CoA_acyltransferase"/>
</dbReference>
<dbReference type="AlphaFoldDB" id="A0A1G8P7B3"/>
<dbReference type="GO" id="GO:0016747">
    <property type="term" value="F:acyltransferase activity, transferring groups other than amino-acyl groups"/>
    <property type="evidence" value="ECO:0007669"/>
    <property type="project" value="InterPro"/>
</dbReference>
<dbReference type="EMBL" id="FNDT01000030">
    <property type="protein sequence ID" value="SDI88337.1"/>
    <property type="molecule type" value="Genomic_DNA"/>
</dbReference>
<dbReference type="InterPro" id="IPR000182">
    <property type="entry name" value="GNAT_dom"/>
</dbReference>
<dbReference type="Pfam" id="PF00583">
    <property type="entry name" value="Acetyltransf_1"/>
    <property type="match status" value="1"/>
</dbReference>
<proteinExistence type="predicted"/>
<dbReference type="SUPFAM" id="SSF55729">
    <property type="entry name" value="Acyl-CoA N-acyltransferases (Nat)"/>
    <property type="match status" value="1"/>
</dbReference>
<accession>A0A1G8P7B3</accession>
<dbReference type="STRING" id="335973.SAMN04488693_1309"/>
<reference evidence="2 3" key="1">
    <citation type="submission" date="2016-10" db="EMBL/GenBank/DDBJ databases">
        <authorList>
            <person name="de Groot N.N."/>
        </authorList>
    </citation>
    <scope>NUCLEOTIDE SEQUENCE [LARGE SCALE GENOMIC DNA]</scope>
    <source>
        <strain evidence="2 3">NP_1H</strain>
    </source>
</reference>
<gene>
    <name evidence="2" type="ORF">SAMN04488693_1309</name>
</gene>
<dbReference type="PROSITE" id="PS51186">
    <property type="entry name" value="GNAT"/>
    <property type="match status" value="1"/>
</dbReference>
<dbReference type="RefSeq" id="WP_026543974.1">
    <property type="nucleotide sequence ID" value="NZ_FNDT01000030.1"/>
</dbReference>
<sequence>MTVEVHPATADRFDDVASLLAPKTPGASACWCLSPRLASAELHALGSAGRPARMRELCGEDPPPGLLAYLDGAPVGWCAVGPRAGMGRLTRSRTIQQVDNLPVWSVICFVVKAGYRRRGIAARLLEEAVGFAAGYGAPAIEGYPIDAEGTRVNTTLAFVGTTSLFEKAGFERVAETRATSAGRIRWIMRRDLREAPIAAD</sequence>